<proteinExistence type="predicted"/>
<name>A0A8J8NEE2_HALGN</name>
<dbReference type="Proteomes" id="UP000785679">
    <property type="component" value="Unassembled WGS sequence"/>
</dbReference>
<dbReference type="AlphaFoldDB" id="A0A8J8NEE2"/>
<sequence length="134" mass="14785">MAKNLILRNPRENQISKTTLKSWFMALFQKRQKIPLLLDPSGFLRGSATLVAMAGTSGATDGMRSLLSQNATLGYLVSAFSNLTPQRGRILNTVTSTCLETPMILKQKLVLYLKTMSNAHPPKKQMTILCSINS</sequence>
<reference evidence="1" key="1">
    <citation type="submission" date="2019-06" db="EMBL/GenBank/DDBJ databases">
        <authorList>
            <person name="Zheng W."/>
        </authorList>
    </citation>
    <scope>NUCLEOTIDE SEQUENCE</scope>
    <source>
        <strain evidence="1">QDHG01</strain>
    </source>
</reference>
<dbReference type="EMBL" id="RRYP01019752">
    <property type="protein sequence ID" value="TNV73139.1"/>
    <property type="molecule type" value="Genomic_DNA"/>
</dbReference>
<organism evidence="1 2">
    <name type="scientific">Halteria grandinella</name>
    <dbReference type="NCBI Taxonomy" id="5974"/>
    <lineage>
        <taxon>Eukaryota</taxon>
        <taxon>Sar</taxon>
        <taxon>Alveolata</taxon>
        <taxon>Ciliophora</taxon>
        <taxon>Intramacronucleata</taxon>
        <taxon>Spirotrichea</taxon>
        <taxon>Stichotrichia</taxon>
        <taxon>Sporadotrichida</taxon>
        <taxon>Halteriidae</taxon>
        <taxon>Halteria</taxon>
    </lineage>
</organism>
<gene>
    <name evidence="1" type="ORF">FGO68_gene17761</name>
</gene>
<evidence type="ECO:0000313" key="1">
    <source>
        <dbReference type="EMBL" id="TNV73139.1"/>
    </source>
</evidence>
<protein>
    <submittedName>
        <fullName evidence="1">Uncharacterized protein</fullName>
    </submittedName>
</protein>
<evidence type="ECO:0000313" key="2">
    <source>
        <dbReference type="Proteomes" id="UP000785679"/>
    </source>
</evidence>
<accession>A0A8J8NEE2</accession>
<comment type="caution">
    <text evidence="1">The sequence shown here is derived from an EMBL/GenBank/DDBJ whole genome shotgun (WGS) entry which is preliminary data.</text>
</comment>
<keyword evidence="2" id="KW-1185">Reference proteome</keyword>